<proteinExistence type="predicted"/>
<dbReference type="AlphaFoldDB" id="A0A5K3F1R8"/>
<organism evidence="2">
    <name type="scientific">Mesocestoides corti</name>
    <name type="common">Flatworm</name>
    <dbReference type="NCBI Taxonomy" id="53468"/>
    <lineage>
        <taxon>Eukaryota</taxon>
        <taxon>Metazoa</taxon>
        <taxon>Spiralia</taxon>
        <taxon>Lophotrochozoa</taxon>
        <taxon>Platyhelminthes</taxon>
        <taxon>Cestoda</taxon>
        <taxon>Eucestoda</taxon>
        <taxon>Cyclophyllidea</taxon>
        <taxon>Mesocestoididae</taxon>
        <taxon>Mesocestoides</taxon>
    </lineage>
</organism>
<reference evidence="2" key="1">
    <citation type="submission" date="2019-11" db="UniProtKB">
        <authorList>
            <consortium name="WormBaseParasite"/>
        </authorList>
    </citation>
    <scope>IDENTIFICATION</scope>
</reference>
<dbReference type="WBParaSite" id="MCU_004864-RA">
    <property type="protein sequence ID" value="MCU_004864-RA"/>
    <property type="gene ID" value="MCU_004864"/>
</dbReference>
<protein>
    <submittedName>
        <fullName evidence="2">Uncharacterized protein</fullName>
    </submittedName>
</protein>
<accession>A0A5K3F1R8</accession>
<sequence>MCRFLSRYFQISRACAREVSGKPGDAIAAGGRRPDSGALPPPPPPPPPPSTPSPAAVVGVIHNAAYLTFRRALASHRRLDDSQHSPTPTLQNEACEDLRDAAPNRMVPSEITLFSGKR</sequence>
<name>A0A5K3F1R8_MESCO</name>
<evidence type="ECO:0000313" key="2">
    <source>
        <dbReference type="WBParaSite" id="MCU_004864-RA"/>
    </source>
</evidence>
<evidence type="ECO:0000256" key="1">
    <source>
        <dbReference type="SAM" id="MobiDB-lite"/>
    </source>
</evidence>
<feature type="region of interest" description="Disordered" evidence="1">
    <location>
        <begin position="19"/>
        <end position="56"/>
    </location>
</feature>
<feature type="compositionally biased region" description="Pro residues" evidence="1">
    <location>
        <begin position="39"/>
        <end position="52"/>
    </location>
</feature>
<feature type="region of interest" description="Disordered" evidence="1">
    <location>
        <begin position="99"/>
        <end position="118"/>
    </location>
</feature>